<protein>
    <recommendedName>
        <fullName evidence="2">Outer membrane protein beta-barrel domain-containing protein</fullName>
    </recommendedName>
</protein>
<dbReference type="EMBL" id="LAZR01000020">
    <property type="protein sequence ID" value="KKO05132.1"/>
    <property type="molecule type" value="Genomic_DNA"/>
</dbReference>
<organism evidence="1">
    <name type="scientific">marine sediment metagenome</name>
    <dbReference type="NCBI Taxonomy" id="412755"/>
    <lineage>
        <taxon>unclassified sequences</taxon>
        <taxon>metagenomes</taxon>
        <taxon>ecological metagenomes</taxon>
    </lineage>
</organism>
<evidence type="ECO:0008006" key="2">
    <source>
        <dbReference type="Google" id="ProtNLM"/>
    </source>
</evidence>
<reference evidence="1" key="1">
    <citation type="journal article" date="2015" name="Nature">
        <title>Complex archaea that bridge the gap between prokaryotes and eukaryotes.</title>
        <authorList>
            <person name="Spang A."/>
            <person name="Saw J.H."/>
            <person name="Jorgensen S.L."/>
            <person name="Zaremba-Niedzwiedzka K."/>
            <person name="Martijn J."/>
            <person name="Lind A.E."/>
            <person name="van Eijk R."/>
            <person name="Schleper C."/>
            <person name="Guy L."/>
            <person name="Ettema T.J."/>
        </authorList>
    </citation>
    <scope>NUCLEOTIDE SEQUENCE</scope>
</reference>
<gene>
    <name evidence="1" type="ORF">LCGC14_0079520</name>
</gene>
<evidence type="ECO:0000313" key="1">
    <source>
        <dbReference type="EMBL" id="KKO05132.1"/>
    </source>
</evidence>
<dbReference type="AlphaFoldDB" id="A0A0F9Y038"/>
<name>A0A0F9Y038_9ZZZZ</name>
<sequence length="395" mass="45986">MRIFLLNSLFTAFIAFNSYSQIDFEKGYYVDNNGQKTTCLIKNVDWMKNPTEFKYKFSEGEDAKTLTIENVKEFGVDKESRYIKSSVDLDTSVDEVKKLSRVREPIFIKRELFLKVLVEGKATLFLYENSNGRKYFYKTEVTEIKPLIYKKYIKGVNTIAENNQYKQQLWNDLNDDGLLQKKILKINYRENDLIGIFNAYNGKIKPVLKNEKNDWFNLSVRPGVNSSIVKSSQTGNVFNRTQEINFDRELSFRIGVEIEMILPFNKNKWAILAEPFYNSYKTEQEQGYGRINMVDYNYIGLGIGLRHYIFLNKKSKLFMNGSMVLAMSTADSNVVSFGQYQDIDNSTTAAFGIGYTYNNKFSAELRYNLNREILKYIYTSAQYSGQSIILGYKLF</sequence>
<accession>A0A0F9Y038</accession>
<proteinExistence type="predicted"/>
<comment type="caution">
    <text evidence="1">The sequence shown here is derived from an EMBL/GenBank/DDBJ whole genome shotgun (WGS) entry which is preliminary data.</text>
</comment>